<dbReference type="EMBL" id="QREG01000013">
    <property type="protein sequence ID" value="RED97068.1"/>
    <property type="molecule type" value="Genomic_DNA"/>
</dbReference>
<dbReference type="Proteomes" id="UP000256779">
    <property type="component" value="Unassembled WGS sequence"/>
</dbReference>
<accession>A0A3D9L3Z1</accession>
<gene>
    <name evidence="2" type="ORF">C7460_113117</name>
</gene>
<dbReference type="AlphaFoldDB" id="A0A3D9L3Z1"/>
<comment type="caution">
    <text evidence="2">The sequence shown here is derived from an EMBL/GenBank/DDBJ whole genome shotgun (WGS) entry which is preliminary data.</text>
</comment>
<protein>
    <submittedName>
        <fullName evidence="2">Polysaccharide pyruvyl transferase</fullName>
    </submittedName>
</protein>
<evidence type="ECO:0000313" key="2">
    <source>
        <dbReference type="EMBL" id="RED97068.1"/>
    </source>
</evidence>
<organism evidence="2 3">
    <name type="scientific">Marinoscillum furvescens DSM 4134</name>
    <dbReference type="NCBI Taxonomy" id="1122208"/>
    <lineage>
        <taxon>Bacteria</taxon>
        <taxon>Pseudomonadati</taxon>
        <taxon>Bacteroidota</taxon>
        <taxon>Cytophagia</taxon>
        <taxon>Cytophagales</taxon>
        <taxon>Reichenbachiellaceae</taxon>
        <taxon>Marinoscillum</taxon>
    </lineage>
</organism>
<name>A0A3D9L3Z1_MARFU</name>
<dbReference type="Pfam" id="PF04230">
    <property type="entry name" value="PS_pyruv_trans"/>
    <property type="match status" value="1"/>
</dbReference>
<evidence type="ECO:0000259" key="1">
    <source>
        <dbReference type="Pfam" id="PF04230"/>
    </source>
</evidence>
<dbReference type="InterPro" id="IPR007345">
    <property type="entry name" value="Polysacch_pyruvyl_Trfase"/>
</dbReference>
<proteinExistence type="predicted"/>
<feature type="domain" description="Polysaccharide pyruvyl transferase" evidence="1">
    <location>
        <begin position="17"/>
        <end position="316"/>
    </location>
</feature>
<keyword evidence="3" id="KW-1185">Reference proteome</keyword>
<keyword evidence="2" id="KW-0808">Transferase</keyword>
<sequence length="386" mass="44563">MNAPKVGIMTFWETNENYGQLAQACALQIFLEEHGFDPFLIKYDKSRAVKAQKPGWLEQTFRKDWTKLLDPEKVLDKVKSFTEEAAPAPDRHFDDFKADFIKFHHKLYSSPEELRNDPPEADIYITGSDQVWNHLYTGDPAPFLLQFGADDTLRVAFSASFGHKSLPTHTQRVYQNYLRSFDAVSVREKSGVDLCQALGYEGAVLLPDPTLLIARDRWEQYKKPVDALNDNTKKRVLIYTIGNRSEEIKAQILNYMEAYPDAEITHVSINKDRTGNCHPTVPQWLELYHKADLVITNSYHGMLFSIIFNNKFIVLPSGGDKKGMNERLYTTLEKVELEDRLLTRFVPERVEQLIQQPVDWQGVNEQVKDWSRQADVFIERLPVPAH</sequence>
<evidence type="ECO:0000313" key="3">
    <source>
        <dbReference type="Proteomes" id="UP000256779"/>
    </source>
</evidence>
<dbReference type="RefSeq" id="WP_170148022.1">
    <property type="nucleotide sequence ID" value="NZ_QREG01000013.1"/>
</dbReference>
<reference evidence="2 3" key="1">
    <citation type="submission" date="2018-07" db="EMBL/GenBank/DDBJ databases">
        <title>Genomic Encyclopedia of Type Strains, Phase IV (KMG-IV): sequencing the most valuable type-strain genomes for metagenomic binning, comparative biology and taxonomic classification.</title>
        <authorList>
            <person name="Goeker M."/>
        </authorList>
    </citation>
    <scope>NUCLEOTIDE SEQUENCE [LARGE SCALE GENOMIC DNA]</scope>
    <source>
        <strain evidence="2 3">DSM 4134</strain>
    </source>
</reference>
<dbReference type="GO" id="GO:0016740">
    <property type="term" value="F:transferase activity"/>
    <property type="evidence" value="ECO:0007669"/>
    <property type="project" value="UniProtKB-KW"/>
</dbReference>